<evidence type="ECO:0000313" key="1">
    <source>
        <dbReference type="EMBL" id="ART81814.1"/>
    </source>
</evidence>
<gene>
    <name evidence="1" type="ORF">CBP31_03580</name>
</gene>
<protein>
    <submittedName>
        <fullName evidence="1">Uncharacterized protein</fullName>
    </submittedName>
</protein>
<dbReference type="AlphaFoldDB" id="A0A1Y0D3A8"/>
<dbReference type="Proteomes" id="UP000243937">
    <property type="component" value="Chromosome"/>
</dbReference>
<organism evidence="1 2">
    <name type="scientific">Oceanisphaera profunda</name>
    <dbReference type="NCBI Taxonomy" id="1416627"/>
    <lineage>
        <taxon>Bacteria</taxon>
        <taxon>Pseudomonadati</taxon>
        <taxon>Pseudomonadota</taxon>
        <taxon>Gammaproteobacteria</taxon>
        <taxon>Aeromonadales</taxon>
        <taxon>Aeromonadaceae</taxon>
        <taxon>Oceanisphaera</taxon>
    </lineage>
</organism>
<sequence>MLAVLCFRGLVINLTRSACGVMREQAFAYKGGVGFVGPVSSAKRTSARFCFMFAGLRVLNRSAWVEMRLYFYLRQAFAYTRAVKCKE</sequence>
<evidence type="ECO:0000313" key="2">
    <source>
        <dbReference type="Proteomes" id="UP000243937"/>
    </source>
</evidence>
<proteinExistence type="predicted"/>
<name>A0A1Y0D3A8_9GAMM</name>
<accession>A0A1Y0D3A8</accession>
<dbReference type="EMBL" id="CP021377">
    <property type="protein sequence ID" value="ART81814.1"/>
    <property type="molecule type" value="Genomic_DNA"/>
</dbReference>
<dbReference type="KEGG" id="opf:CBP31_03580"/>
<keyword evidence="2" id="KW-1185">Reference proteome</keyword>
<reference evidence="1 2" key="1">
    <citation type="journal article" date="2014" name="Int. J. Syst. Evol. Microbiol.">
        <title>Oceanisphaera profunda sp. nov., a marine bacterium isolated from deep-sea sediment, and emended description of the genus Oceanisphaera.</title>
        <authorList>
            <person name="Xu Z."/>
            <person name="Zhang X.Y."/>
            <person name="Su H.N."/>
            <person name="Yu Z.C."/>
            <person name="Liu C."/>
            <person name="Li H."/>
            <person name="Chen X.L."/>
            <person name="Song X.Y."/>
            <person name="Xie B.B."/>
            <person name="Qin Q.L."/>
            <person name="Zhou B.C."/>
            <person name="Shi M."/>
            <person name="Huang Y."/>
            <person name="Zhang Y.Z."/>
        </authorList>
    </citation>
    <scope>NUCLEOTIDE SEQUENCE [LARGE SCALE GENOMIC DNA]</scope>
    <source>
        <strain evidence="1 2">SM1222</strain>
    </source>
</reference>